<evidence type="ECO:0000313" key="2">
    <source>
        <dbReference type="EMBL" id="OLN81457.1"/>
    </source>
</evidence>
<keyword evidence="3" id="KW-1185">Reference proteome</keyword>
<protein>
    <submittedName>
        <fullName evidence="2">Uncharacterized protein</fullName>
    </submittedName>
</protein>
<feature type="region of interest" description="Disordered" evidence="1">
    <location>
        <begin position="270"/>
        <end position="291"/>
    </location>
</feature>
<feature type="compositionally biased region" description="Pro residues" evidence="1">
    <location>
        <begin position="69"/>
        <end position="78"/>
    </location>
</feature>
<dbReference type="AlphaFoldDB" id="A0A1Q8RAS4"/>
<comment type="caution">
    <text evidence="2">The sequence shown here is derived from an EMBL/GenBank/DDBJ whole genome shotgun (WGS) entry which is preliminary data.</text>
</comment>
<dbReference type="OrthoDB" id="3440029at2759"/>
<feature type="region of interest" description="Disordered" evidence="1">
    <location>
        <begin position="308"/>
        <end position="434"/>
    </location>
</feature>
<evidence type="ECO:0000256" key="1">
    <source>
        <dbReference type="SAM" id="MobiDB-lite"/>
    </source>
</evidence>
<accession>A0A1Q8RAS4</accession>
<dbReference type="Proteomes" id="UP000186583">
    <property type="component" value="Unassembled WGS sequence"/>
</dbReference>
<feature type="compositionally biased region" description="Basic and acidic residues" evidence="1">
    <location>
        <begin position="270"/>
        <end position="286"/>
    </location>
</feature>
<feature type="compositionally biased region" description="Basic residues" evidence="1">
    <location>
        <begin position="394"/>
        <end position="409"/>
    </location>
</feature>
<feature type="compositionally biased region" description="Polar residues" evidence="1">
    <location>
        <begin position="377"/>
        <end position="390"/>
    </location>
</feature>
<feature type="region of interest" description="Disordered" evidence="1">
    <location>
        <begin position="1"/>
        <end position="79"/>
    </location>
</feature>
<organism evidence="2 3">
    <name type="scientific">Colletotrichum chlorophyti</name>
    <dbReference type="NCBI Taxonomy" id="708187"/>
    <lineage>
        <taxon>Eukaryota</taxon>
        <taxon>Fungi</taxon>
        <taxon>Dikarya</taxon>
        <taxon>Ascomycota</taxon>
        <taxon>Pezizomycotina</taxon>
        <taxon>Sordariomycetes</taxon>
        <taxon>Hypocreomycetidae</taxon>
        <taxon>Glomerellales</taxon>
        <taxon>Glomerellaceae</taxon>
        <taxon>Colletotrichum</taxon>
    </lineage>
</organism>
<proteinExistence type="predicted"/>
<dbReference type="STRING" id="708187.A0A1Q8RAS4"/>
<gene>
    <name evidence="2" type="ORF">CCHL11_09041</name>
</gene>
<feature type="compositionally biased region" description="Basic and acidic residues" evidence="1">
    <location>
        <begin position="336"/>
        <end position="353"/>
    </location>
</feature>
<feature type="compositionally biased region" description="Low complexity" evidence="1">
    <location>
        <begin position="361"/>
        <end position="376"/>
    </location>
</feature>
<name>A0A1Q8RAS4_9PEZI</name>
<reference evidence="2 3" key="1">
    <citation type="submission" date="2016-11" db="EMBL/GenBank/DDBJ databases">
        <title>Draft Genome Assembly of Colletotrichum chlorophyti a pathogen of herbaceous plants.</title>
        <authorList>
            <person name="Gan P."/>
            <person name="Narusaka M."/>
            <person name="Tsushima A."/>
            <person name="Narusaka Y."/>
            <person name="Takano Y."/>
            <person name="Shirasu K."/>
        </authorList>
    </citation>
    <scope>NUCLEOTIDE SEQUENCE [LARGE SCALE GENOMIC DNA]</scope>
    <source>
        <strain evidence="2 3">NTL11</strain>
    </source>
</reference>
<dbReference type="EMBL" id="MPGH01000250">
    <property type="protein sequence ID" value="OLN81457.1"/>
    <property type="molecule type" value="Genomic_DNA"/>
</dbReference>
<feature type="compositionally biased region" description="Pro residues" evidence="1">
    <location>
        <begin position="26"/>
        <end position="40"/>
    </location>
</feature>
<evidence type="ECO:0000313" key="3">
    <source>
        <dbReference type="Proteomes" id="UP000186583"/>
    </source>
</evidence>
<sequence>MAALPPGTVQLAGGPPRHPAGAKVPAGPPPPPPPPPPGPRPGDAGPPIRPAMTRPTAPAVPSQLLRQPQPFPMPPPNEVIPLELRRKQLVERSDIRGERMTEADAREALSEYVVFRLEKVQDPNEIDDEGYPAKSTWEDVVRTEVTDLSKPAITRTIRELNAEGTTGLQKQMALTATQQRQIERAQNDLDMRDPDKRYCYTLQQIDSKRRKLSKESIEYRQYMAGRESKKVAVTKKKEHKSKTLFETTALTVYFKREPRPGESAIAMLKSREKDAEQQRQILDQHRQHQHAQQLMAEQQRHELMLNHQHQQFQRHLHPQVLSQPHPPAKAPPGLKKKPEIKVIELDPRKDKPKIYAVSPKSSRSSRSSNSDDSCSDTGTTPESSVASSTDSAKRGRHHHRHRRHSRSRSCGHDRSRSRTRSRSHRRYYDRPEEYGVRVSRHHTKHDQHYILGSDMPGERIVAAPLHLSPLPMNGVVEIIVDEALLPRRKVDVGDALVLSDSESLNDLEFRRRNALPARIIQRRPGVRIVDAEEVALQRHEDDLGNLRRLKIREQMRVESDRQYEDDFVERREDDIRKRQQMNRRFRRSSVEPGTLFRRRPEETWDERAAREYMTHQERQLRPLMDNPFDPLGRAARMDFLRPARYH</sequence>